<protein>
    <submittedName>
        <fullName evidence="1">WXG100 family type VII secretion target</fullName>
    </submittedName>
</protein>
<dbReference type="EMBL" id="FNIM01000005">
    <property type="protein sequence ID" value="SDN49691.1"/>
    <property type="molecule type" value="Genomic_DNA"/>
</dbReference>
<dbReference type="RefSeq" id="WP_092534906.1">
    <property type="nucleotide sequence ID" value="NZ_FNIM01000005.1"/>
</dbReference>
<dbReference type="Pfam" id="PF06013">
    <property type="entry name" value="WXG100"/>
    <property type="match status" value="1"/>
</dbReference>
<proteinExistence type="predicted"/>
<dbReference type="InterPro" id="IPR010310">
    <property type="entry name" value="T7SS_ESAT-6-like"/>
</dbReference>
<dbReference type="Proteomes" id="UP000198541">
    <property type="component" value="Unassembled WGS sequence"/>
</dbReference>
<dbReference type="AlphaFoldDB" id="A0A1H0BVL8"/>
<evidence type="ECO:0000313" key="2">
    <source>
        <dbReference type="Proteomes" id="UP000198541"/>
    </source>
</evidence>
<evidence type="ECO:0000313" key="1">
    <source>
        <dbReference type="EMBL" id="SDN49691.1"/>
    </source>
</evidence>
<dbReference type="InterPro" id="IPR036689">
    <property type="entry name" value="ESAT-6-like_sf"/>
</dbReference>
<dbReference type="SUPFAM" id="SSF140453">
    <property type="entry name" value="EsxAB dimer-like"/>
    <property type="match status" value="1"/>
</dbReference>
<sequence>MSDLVVKDGVLDWLSQDLSRAQGEWEYSWSQLDGGMGVAQAEWSGQAASAADSTYGSLSRSGQDLSLMLMEIIAAVRYADDLYAAAERQVASMWSL</sequence>
<accession>A0A1H0BVL8</accession>
<reference evidence="2" key="1">
    <citation type="submission" date="2016-10" db="EMBL/GenBank/DDBJ databases">
        <authorList>
            <person name="Varghese N."/>
            <person name="Submissions S."/>
        </authorList>
    </citation>
    <scope>NUCLEOTIDE SEQUENCE [LARGE SCALE GENOMIC DNA]</scope>
    <source>
        <strain evidence="2">DSM 27982</strain>
    </source>
</reference>
<name>A0A1H0BVL8_9ACTO</name>
<gene>
    <name evidence="1" type="ORF">SAMN05216355_10535</name>
</gene>
<dbReference type="Gene3D" id="1.10.287.1060">
    <property type="entry name" value="ESAT-6-like"/>
    <property type="match status" value="1"/>
</dbReference>
<organism evidence="1 2">
    <name type="scientific">Actinomyces ruminicola</name>
    <dbReference type="NCBI Taxonomy" id="332524"/>
    <lineage>
        <taxon>Bacteria</taxon>
        <taxon>Bacillati</taxon>
        <taxon>Actinomycetota</taxon>
        <taxon>Actinomycetes</taxon>
        <taxon>Actinomycetales</taxon>
        <taxon>Actinomycetaceae</taxon>
        <taxon>Actinomyces</taxon>
    </lineage>
</organism>
<keyword evidence="2" id="KW-1185">Reference proteome</keyword>